<proteinExistence type="predicted"/>
<protein>
    <submittedName>
        <fullName evidence="3">Uncharacterized protein</fullName>
    </submittedName>
</protein>
<evidence type="ECO:0000256" key="1">
    <source>
        <dbReference type="SAM" id="MobiDB-lite"/>
    </source>
</evidence>
<name>A0A0B2A8T0_9MICO</name>
<dbReference type="AlphaFoldDB" id="A0A0B2A8T0"/>
<keyword evidence="4" id="KW-1185">Reference proteome</keyword>
<feature type="transmembrane region" description="Helical" evidence="2">
    <location>
        <begin position="39"/>
        <end position="62"/>
    </location>
</feature>
<evidence type="ECO:0000313" key="4">
    <source>
        <dbReference type="Proteomes" id="UP000031030"/>
    </source>
</evidence>
<dbReference type="Proteomes" id="UP000031030">
    <property type="component" value="Unassembled WGS sequence"/>
</dbReference>
<feature type="region of interest" description="Disordered" evidence="1">
    <location>
        <begin position="176"/>
        <end position="201"/>
    </location>
</feature>
<reference evidence="3 4" key="1">
    <citation type="submission" date="2014-11" db="EMBL/GenBank/DDBJ databases">
        <title>Genome sequence of Microbacterium mangrovi MUSC 115(T).</title>
        <authorList>
            <person name="Lee L.-H."/>
        </authorList>
    </citation>
    <scope>NUCLEOTIDE SEQUENCE [LARGE SCALE GENOMIC DNA]</scope>
    <source>
        <strain evidence="3 4">MUSC 115</strain>
    </source>
</reference>
<evidence type="ECO:0000313" key="3">
    <source>
        <dbReference type="EMBL" id="KHK98041.1"/>
    </source>
</evidence>
<gene>
    <name evidence="3" type="ORF">LK09_09480</name>
</gene>
<dbReference type="EMBL" id="JTDK01000007">
    <property type="protein sequence ID" value="KHK98041.1"/>
    <property type="molecule type" value="Genomic_DNA"/>
</dbReference>
<dbReference type="RefSeq" id="WP_039398622.1">
    <property type="nucleotide sequence ID" value="NZ_JTDK01000007.1"/>
</dbReference>
<feature type="transmembrane region" description="Helical" evidence="2">
    <location>
        <begin position="68"/>
        <end position="85"/>
    </location>
</feature>
<dbReference type="OrthoDB" id="5079131at2"/>
<keyword evidence="2" id="KW-0472">Membrane</keyword>
<keyword evidence="2" id="KW-1133">Transmembrane helix</keyword>
<evidence type="ECO:0000256" key="2">
    <source>
        <dbReference type="SAM" id="Phobius"/>
    </source>
</evidence>
<sequence>MTQLPASGDPIDATEAVTITADLQRAMVRDVLRITLGSWPWIILGALTGMLVVFMLLTGIFAADVPSFFFAGGLLIAAILFVLLLRSSVGKSIRSAYPVGATASAFLTDDSVTSSSALGVSEIRFTAFREVVATDETLVLKMAVRSSGVGALPRAVLSDGAVARLQQEVANASLARKGAGRASNQAGSDALVRRPADSTDD</sequence>
<comment type="caution">
    <text evidence="3">The sequence shown here is derived from an EMBL/GenBank/DDBJ whole genome shotgun (WGS) entry which is preliminary data.</text>
</comment>
<feature type="compositionally biased region" description="Basic and acidic residues" evidence="1">
    <location>
        <begin position="191"/>
        <end position="201"/>
    </location>
</feature>
<dbReference type="STRING" id="1348253.LK09_09480"/>
<organism evidence="3 4">
    <name type="scientific">Microbacterium mangrovi</name>
    <dbReference type="NCBI Taxonomy" id="1348253"/>
    <lineage>
        <taxon>Bacteria</taxon>
        <taxon>Bacillati</taxon>
        <taxon>Actinomycetota</taxon>
        <taxon>Actinomycetes</taxon>
        <taxon>Micrococcales</taxon>
        <taxon>Microbacteriaceae</taxon>
        <taxon>Microbacterium</taxon>
    </lineage>
</organism>
<accession>A0A0B2A8T0</accession>
<keyword evidence="2" id="KW-0812">Transmembrane</keyword>